<feature type="compositionally biased region" description="Polar residues" evidence="2">
    <location>
        <begin position="168"/>
        <end position="182"/>
    </location>
</feature>
<dbReference type="GO" id="GO:0006508">
    <property type="term" value="P:proteolysis"/>
    <property type="evidence" value="ECO:0007669"/>
    <property type="project" value="InterPro"/>
</dbReference>
<dbReference type="InterPro" id="IPR050452">
    <property type="entry name" value="Metacaspase"/>
</dbReference>
<feature type="compositionally biased region" description="Low complexity" evidence="2">
    <location>
        <begin position="40"/>
        <end position="56"/>
    </location>
</feature>
<evidence type="ECO:0000313" key="5">
    <source>
        <dbReference type="Proteomes" id="UP000324800"/>
    </source>
</evidence>
<name>A0A5J4WLT7_9EUKA</name>
<evidence type="ECO:0000256" key="2">
    <source>
        <dbReference type="SAM" id="MobiDB-lite"/>
    </source>
</evidence>
<gene>
    <name evidence="4" type="ORF">EZS28_008678</name>
</gene>
<feature type="region of interest" description="Disordered" evidence="2">
    <location>
        <begin position="161"/>
        <end position="211"/>
    </location>
</feature>
<dbReference type="Proteomes" id="UP000324800">
    <property type="component" value="Unassembled WGS sequence"/>
</dbReference>
<dbReference type="Pfam" id="PF00656">
    <property type="entry name" value="Peptidase_C14"/>
    <property type="match status" value="2"/>
</dbReference>
<dbReference type="InterPro" id="IPR011600">
    <property type="entry name" value="Pept_C14_caspase"/>
</dbReference>
<accession>A0A5J4WLT7</accession>
<dbReference type="OrthoDB" id="3223806at2759"/>
<feature type="region of interest" description="Disordered" evidence="2">
    <location>
        <begin position="40"/>
        <end position="124"/>
    </location>
</feature>
<evidence type="ECO:0000313" key="4">
    <source>
        <dbReference type="EMBL" id="KAA6395793.1"/>
    </source>
</evidence>
<feature type="compositionally biased region" description="Low complexity" evidence="2">
    <location>
        <begin position="67"/>
        <end position="81"/>
    </location>
</feature>
<dbReference type="EMBL" id="SNRW01001592">
    <property type="protein sequence ID" value="KAA6395793.1"/>
    <property type="molecule type" value="Genomic_DNA"/>
</dbReference>
<reference evidence="4 5" key="1">
    <citation type="submission" date="2019-03" db="EMBL/GenBank/DDBJ databases">
        <title>Single cell metagenomics reveals metabolic interactions within the superorganism composed of flagellate Streblomastix strix and complex community of Bacteroidetes bacteria on its surface.</title>
        <authorList>
            <person name="Treitli S.C."/>
            <person name="Kolisko M."/>
            <person name="Husnik F."/>
            <person name="Keeling P."/>
            <person name="Hampl V."/>
        </authorList>
    </citation>
    <scope>NUCLEOTIDE SEQUENCE [LARGE SCALE GENOMIC DNA]</scope>
    <source>
        <strain evidence="4">ST1C</strain>
    </source>
</reference>
<feature type="domain" description="Peptidase C14 caspase" evidence="3">
    <location>
        <begin position="310"/>
        <end position="504"/>
    </location>
</feature>
<feature type="compositionally biased region" description="Low complexity" evidence="2">
    <location>
        <begin position="89"/>
        <end position="124"/>
    </location>
</feature>
<sequence>MRRGFETQPPPAPGYVPPAQGYVPPAQGYPGYAAPPPAPGYAAPPGYAPPQQAYPGYAPPPAPGYAPPAQGYVPPQQGYPGYAPPPGPTGYAQPPAPGYQAPTGYQAPVGYQPPSQGYQAPQGYPYAQGYQPPQYAYPTPPAVEYIPPPAVGYVPPPSMGYVPPSPGRSSPTASARQSQQQEAVGPTLKRRRQKKQFNGYEPGKPPKPEDRIQEFSLPIEVFQGPTVYDASVDENDWVPSTSLPAQFVHSEAEIQEQKKRWATFAAFMSKPFEYPSKFKKQLQELDQLGCINLKRATREQIPGLEINYAAVLFFNTYEGLPHALDAGPVNDALILGRVFVEKKYRVFYFMDATPQEFIRWMDWLLENVELELISYFSGHGTNIQDKTGDDKGTLTEVLAFYNNNTKLGQKRGPKLNAVEGITEETISDDVIHDLVINKEYPQTRIVLITDSIRSANVFTTAAVRNLKVKKLPPGVVYIGADQEEQQSGVKDSWFANGFAQHVRQRHGITFDELKAALSQGIKKQFSIDTAVSSPELGRSPVIVQIESNDAEIQLHEITPLLEGKPISAIVAIPPVDVPSVIEIEAAKNHWKIFTSELSKPAPYDSKYKTSYQKLDGMGCINLERITREQIPQNVTINKCAALFFNPYEDLPHTLEAGPVNDGILMAELFLGRGYNVVYLADATPHEYYKWMDWLLENVETELVSFFSGHGTQIPDKTGKEKDGLTEVLVFYNSKKKKSAGKITPVKGVTDETVEDTTMHDLIISKDYPQTRIVLLTDCCHSGTMFNFDQPLPANGKKNSPDTKRINVVCVGAACDNQTAKQVVQGGLESGIFTYNFTQLEKSNPKMTFKELEDTLKKKIEKYQTIQLTASDTKNFTYPIVSDS</sequence>
<dbReference type="PANTHER" id="PTHR48104:SF30">
    <property type="entry name" value="METACASPASE-1"/>
    <property type="match status" value="1"/>
</dbReference>
<evidence type="ECO:0000256" key="1">
    <source>
        <dbReference type="ARBA" id="ARBA00009005"/>
    </source>
</evidence>
<dbReference type="GO" id="GO:0004197">
    <property type="term" value="F:cysteine-type endopeptidase activity"/>
    <property type="evidence" value="ECO:0007669"/>
    <property type="project" value="InterPro"/>
</dbReference>
<feature type="compositionally biased region" description="Pro residues" evidence="2">
    <location>
        <begin position="57"/>
        <end position="66"/>
    </location>
</feature>
<dbReference type="AlphaFoldDB" id="A0A5J4WLT7"/>
<proteinExistence type="inferred from homology"/>
<dbReference type="GO" id="GO:0005737">
    <property type="term" value="C:cytoplasm"/>
    <property type="evidence" value="ECO:0007669"/>
    <property type="project" value="TreeGrafter"/>
</dbReference>
<protein>
    <recommendedName>
        <fullName evidence="3">Peptidase C14 caspase domain-containing protein</fullName>
    </recommendedName>
</protein>
<comment type="similarity">
    <text evidence="1">Belongs to the peptidase C14B family.</text>
</comment>
<comment type="caution">
    <text evidence="4">The sequence shown here is derived from an EMBL/GenBank/DDBJ whole genome shotgun (WGS) entry which is preliminary data.</text>
</comment>
<dbReference type="Gene3D" id="3.40.50.1460">
    <property type="match status" value="2"/>
</dbReference>
<evidence type="ECO:0000259" key="3">
    <source>
        <dbReference type="Pfam" id="PF00656"/>
    </source>
</evidence>
<feature type="domain" description="Peptidase C14 caspase" evidence="3">
    <location>
        <begin position="647"/>
        <end position="869"/>
    </location>
</feature>
<feature type="region of interest" description="Disordered" evidence="2">
    <location>
        <begin position="1"/>
        <end position="20"/>
    </location>
</feature>
<organism evidence="4 5">
    <name type="scientific">Streblomastix strix</name>
    <dbReference type="NCBI Taxonomy" id="222440"/>
    <lineage>
        <taxon>Eukaryota</taxon>
        <taxon>Metamonada</taxon>
        <taxon>Preaxostyla</taxon>
        <taxon>Oxymonadida</taxon>
        <taxon>Streblomastigidae</taxon>
        <taxon>Streblomastix</taxon>
    </lineage>
</organism>
<dbReference type="PANTHER" id="PTHR48104">
    <property type="entry name" value="METACASPASE-4"/>
    <property type="match status" value="1"/>
</dbReference>